<organism evidence="2 3">
    <name type="scientific">Aphis gossypii</name>
    <name type="common">Cotton aphid</name>
    <dbReference type="NCBI Taxonomy" id="80765"/>
    <lineage>
        <taxon>Eukaryota</taxon>
        <taxon>Metazoa</taxon>
        <taxon>Ecdysozoa</taxon>
        <taxon>Arthropoda</taxon>
        <taxon>Hexapoda</taxon>
        <taxon>Insecta</taxon>
        <taxon>Pterygota</taxon>
        <taxon>Neoptera</taxon>
        <taxon>Paraneoptera</taxon>
        <taxon>Hemiptera</taxon>
        <taxon>Sternorrhyncha</taxon>
        <taxon>Aphidomorpha</taxon>
        <taxon>Aphidoidea</taxon>
        <taxon>Aphididae</taxon>
        <taxon>Aphidini</taxon>
        <taxon>Aphis</taxon>
        <taxon>Aphis</taxon>
    </lineage>
</organism>
<dbReference type="GO" id="GO:0008023">
    <property type="term" value="C:transcription elongation factor complex"/>
    <property type="evidence" value="ECO:0007669"/>
    <property type="project" value="InterPro"/>
</dbReference>
<dbReference type="Pfam" id="PF10505">
    <property type="entry name" value="NARG2_C"/>
    <property type="match status" value="1"/>
</dbReference>
<reference evidence="2" key="1">
    <citation type="submission" date="2022-02" db="EMBL/GenBank/DDBJ databases">
        <authorList>
            <person name="King R."/>
        </authorList>
    </citation>
    <scope>NUCLEOTIDE SEQUENCE</scope>
</reference>
<reference evidence="2" key="2">
    <citation type="submission" date="2022-10" db="EMBL/GenBank/DDBJ databases">
        <authorList>
            <consortium name="ENA_rothamsted_submissions"/>
            <consortium name="culmorum"/>
            <person name="King R."/>
        </authorList>
    </citation>
    <scope>NUCLEOTIDE SEQUENCE</scope>
</reference>
<evidence type="ECO:0000259" key="1">
    <source>
        <dbReference type="Pfam" id="PF10505"/>
    </source>
</evidence>
<proteinExistence type="predicted"/>
<dbReference type="Proteomes" id="UP001154329">
    <property type="component" value="Chromosome 4"/>
</dbReference>
<evidence type="ECO:0000313" key="3">
    <source>
        <dbReference type="Proteomes" id="UP001154329"/>
    </source>
</evidence>
<evidence type="ECO:0000313" key="2">
    <source>
        <dbReference type="EMBL" id="CAH1736100.1"/>
    </source>
</evidence>
<sequence>MDLMQVKYTMEEKESLNSNGKDQKYLQSLYLTLDKLTQLGKEEYVLLHNPKKTFHVDLYQSLVCSGFNLLNMYFVLQHAEVSNSLVWNPIDSGVLCPIHNYFNIALLYYHQN</sequence>
<dbReference type="InterPro" id="IPR019535">
    <property type="entry name" value="ICE2_C"/>
</dbReference>
<accession>A0A9P0JH32</accession>
<protein>
    <recommendedName>
        <fullName evidence="1">Little elongation complex subunit 2 C-terminal domain-containing protein</fullName>
    </recommendedName>
</protein>
<name>A0A9P0JH32_APHGO</name>
<dbReference type="AlphaFoldDB" id="A0A9P0JH32"/>
<gene>
    <name evidence="2" type="ORF">APHIGO_LOCUS9899</name>
</gene>
<dbReference type="EMBL" id="OU899037">
    <property type="protein sequence ID" value="CAH1736100.1"/>
    <property type="molecule type" value="Genomic_DNA"/>
</dbReference>
<keyword evidence="3" id="KW-1185">Reference proteome</keyword>
<feature type="domain" description="Little elongation complex subunit 2 C-terminal" evidence="1">
    <location>
        <begin position="2"/>
        <end position="104"/>
    </location>
</feature>